<dbReference type="EMBL" id="BJYJ01000001">
    <property type="protein sequence ID" value="GEN74770.1"/>
    <property type="molecule type" value="Genomic_DNA"/>
</dbReference>
<organism evidence="1 2">
    <name type="scientific">Chryseobacterium hagamense</name>
    <dbReference type="NCBI Taxonomy" id="395935"/>
    <lineage>
        <taxon>Bacteria</taxon>
        <taxon>Pseudomonadati</taxon>
        <taxon>Bacteroidota</taxon>
        <taxon>Flavobacteriia</taxon>
        <taxon>Flavobacteriales</taxon>
        <taxon>Weeksellaceae</taxon>
        <taxon>Chryseobacterium group</taxon>
        <taxon>Chryseobacterium</taxon>
    </lineage>
</organism>
<proteinExistence type="predicted"/>
<reference evidence="1 2" key="1">
    <citation type="submission" date="2019-07" db="EMBL/GenBank/DDBJ databases">
        <title>Whole genome shotgun sequence of Chryseobacterium hagamense NBRC 105253.</title>
        <authorList>
            <person name="Hosoyama A."/>
            <person name="Uohara A."/>
            <person name="Ohji S."/>
            <person name="Ichikawa N."/>
        </authorList>
    </citation>
    <scope>NUCLEOTIDE SEQUENCE [LARGE SCALE GENOMIC DNA]</scope>
    <source>
        <strain evidence="1 2">NBRC 105253</strain>
    </source>
</reference>
<protein>
    <submittedName>
        <fullName evidence="1">Uncharacterized protein</fullName>
    </submittedName>
</protein>
<gene>
    <name evidence="1" type="ORF">CHA01nite_05100</name>
</gene>
<keyword evidence="2" id="KW-1185">Reference proteome</keyword>
<name>A0A511YHV2_9FLAO</name>
<sequence length="63" mass="7370">MSDDDFEGIRYNYFNEKPIAETYEGTYADQSADLVKDYVMWNHSLADVLQNLILNGMEVLQFK</sequence>
<evidence type="ECO:0000313" key="1">
    <source>
        <dbReference type="EMBL" id="GEN74770.1"/>
    </source>
</evidence>
<comment type="caution">
    <text evidence="1">The sequence shown here is derived from an EMBL/GenBank/DDBJ whole genome shotgun (WGS) entry which is preliminary data.</text>
</comment>
<accession>A0A511YHV2</accession>
<dbReference type="Proteomes" id="UP000321863">
    <property type="component" value="Unassembled WGS sequence"/>
</dbReference>
<dbReference type="AlphaFoldDB" id="A0A511YHV2"/>
<evidence type="ECO:0000313" key="2">
    <source>
        <dbReference type="Proteomes" id="UP000321863"/>
    </source>
</evidence>